<organism evidence="3 4">
    <name type="scientific">Gossypium barbadense</name>
    <name type="common">Sea Island cotton</name>
    <name type="synonym">Hibiscus barbadensis</name>
    <dbReference type="NCBI Taxonomy" id="3634"/>
    <lineage>
        <taxon>Eukaryota</taxon>
        <taxon>Viridiplantae</taxon>
        <taxon>Streptophyta</taxon>
        <taxon>Embryophyta</taxon>
        <taxon>Tracheophyta</taxon>
        <taxon>Spermatophyta</taxon>
        <taxon>Magnoliopsida</taxon>
        <taxon>eudicotyledons</taxon>
        <taxon>Gunneridae</taxon>
        <taxon>Pentapetalae</taxon>
        <taxon>rosids</taxon>
        <taxon>malvids</taxon>
        <taxon>Malvales</taxon>
        <taxon>Malvaceae</taxon>
        <taxon>Malvoideae</taxon>
        <taxon>Gossypium</taxon>
    </lineage>
</organism>
<dbReference type="InterPro" id="IPR011990">
    <property type="entry name" value="TPR-like_helical_dom_sf"/>
</dbReference>
<dbReference type="EMBL" id="KZ665111">
    <property type="protein sequence ID" value="PPS01470.1"/>
    <property type="molecule type" value="Genomic_DNA"/>
</dbReference>
<dbReference type="PROSITE" id="PS51375">
    <property type="entry name" value="PPR"/>
    <property type="match status" value="4"/>
</dbReference>
<accession>A0A2P5XDR4</accession>
<evidence type="ECO:0000256" key="1">
    <source>
        <dbReference type="ARBA" id="ARBA00022737"/>
    </source>
</evidence>
<gene>
    <name evidence="3" type="ORF">GOBAR_AA19189</name>
</gene>
<dbReference type="PANTHER" id="PTHR47493">
    <property type="entry name" value="OS08G0520200 PROTEIN"/>
    <property type="match status" value="1"/>
</dbReference>
<dbReference type="Pfam" id="PF13812">
    <property type="entry name" value="PPR_3"/>
    <property type="match status" value="1"/>
</dbReference>
<evidence type="ECO:0000313" key="3">
    <source>
        <dbReference type="EMBL" id="PPS01470.1"/>
    </source>
</evidence>
<dbReference type="Pfam" id="PF01535">
    <property type="entry name" value="PPR"/>
    <property type="match status" value="1"/>
</dbReference>
<evidence type="ECO:0000313" key="4">
    <source>
        <dbReference type="Proteomes" id="UP000239757"/>
    </source>
</evidence>
<dbReference type="InterPro" id="IPR002885">
    <property type="entry name" value="PPR_rpt"/>
</dbReference>
<keyword evidence="1" id="KW-0677">Repeat</keyword>
<feature type="repeat" description="PPR" evidence="2">
    <location>
        <begin position="289"/>
        <end position="323"/>
    </location>
</feature>
<dbReference type="AlphaFoldDB" id="A0A2P5XDR4"/>
<proteinExistence type="predicted"/>
<dbReference type="PANTHER" id="PTHR47493:SF3">
    <property type="entry name" value="PENTACOTRIPEPTIDE-REPEAT REGION OF PRORP DOMAIN-CONTAINING PROTEIN"/>
    <property type="match status" value="1"/>
</dbReference>
<feature type="repeat" description="PPR" evidence="2">
    <location>
        <begin position="184"/>
        <end position="218"/>
    </location>
</feature>
<protein>
    <recommendedName>
        <fullName evidence="5">Pentacotripeptide-repeat region of PRORP domain-containing protein</fullName>
    </recommendedName>
</protein>
<dbReference type="Proteomes" id="UP000239757">
    <property type="component" value="Unassembled WGS sequence"/>
</dbReference>
<dbReference type="NCBIfam" id="TIGR00756">
    <property type="entry name" value="PPR"/>
    <property type="match status" value="4"/>
</dbReference>
<evidence type="ECO:0000256" key="2">
    <source>
        <dbReference type="PROSITE-ProRule" id="PRU00708"/>
    </source>
</evidence>
<dbReference type="OrthoDB" id="185373at2759"/>
<sequence>MENAVTLNLDCKITLRWRSSINSDNKRSILIQTHFPKPTRHCCCLSSLRSSPSTPRRPPDDGCSSKTHTTLLVETYHHHRRLRALIEKLEKEGSCPMQILGDDGDWTKNDFWAAVKFLRHAFRSNEILQFRFLLNFPMQILGDDGDWTKNDFWAAVKFLRHAFRSNEILQVFRMWKNIEKSRINELNYEKIIGLLCEERMVEEAVEALQEMESYSLRPSLEIYNSIIHAYAKNGKFNDASFFLNEMKEIGLEPETDTYDGLIEAYGKYKRYDDISVCLKTMELDGCLPDHFTYNLLIREFSRGGLLQKMERVYRFMISKKMNLQSSSLVAMLEAYANFGILDKMEKVYRKVVNSSSLKEDTVRKLANVYIKNYMFSRLDDLGIDLSSRTGRNNLVWCLRLLSHACLLSRKGMDSVIQEMDEAKALWNVTIVNIILLAYLKMKDFTHLRNLLSQLPSRQVRPDLTTVGILFDAIEIGFDGAKTLETWRKMVLYRAVELNTDPLVLTAFGKGHFLRDCEEEYSSLEPKARDRKTWTYHQLIDLVIKHKEKQ</sequence>
<feature type="repeat" description="PPR" evidence="2">
    <location>
        <begin position="254"/>
        <end position="288"/>
    </location>
</feature>
<feature type="repeat" description="PPR" evidence="2">
    <location>
        <begin position="219"/>
        <end position="253"/>
    </location>
</feature>
<dbReference type="Gene3D" id="1.25.40.10">
    <property type="entry name" value="Tetratricopeptide repeat domain"/>
    <property type="match status" value="3"/>
</dbReference>
<evidence type="ECO:0008006" key="5">
    <source>
        <dbReference type="Google" id="ProtNLM"/>
    </source>
</evidence>
<reference evidence="3 4" key="1">
    <citation type="submission" date="2015-01" db="EMBL/GenBank/DDBJ databases">
        <title>Genome of allotetraploid Gossypium barbadense reveals genomic plasticity and fiber elongation in cotton evolution.</title>
        <authorList>
            <person name="Chen X."/>
            <person name="Liu X."/>
            <person name="Zhao B."/>
            <person name="Zheng H."/>
            <person name="Hu Y."/>
            <person name="Lu G."/>
            <person name="Yang C."/>
            <person name="Chen J."/>
            <person name="Shan C."/>
            <person name="Zhang L."/>
            <person name="Zhou Y."/>
            <person name="Wang L."/>
            <person name="Guo W."/>
            <person name="Bai Y."/>
            <person name="Ruan J."/>
            <person name="Shangguan X."/>
            <person name="Mao Y."/>
            <person name="Jiang J."/>
            <person name="Zhu Y."/>
            <person name="Lei J."/>
            <person name="Kang H."/>
            <person name="Chen S."/>
            <person name="He X."/>
            <person name="Wang R."/>
            <person name="Wang Y."/>
            <person name="Chen J."/>
            <person name="Wang L."/>
            <person name="Yu S."/>
            <person name="Wang B."/>
            <person name="Wei J."/>
            <person name="Song S."/>
            <person name="Lu X."/>
            <person name="Gao Z."/>
            <person name="Gu W."/>
            <person name="Deng X."/>
            <person name="Ma D."/>
            <person name="Wang S."/>
            <person name="Liang W."/>
            <person name="Fang L."/>
            <person name="Cai C."/>
            <person name="Zhu X."/>
            <person name="Zhou B."/>
            <person name="Zhang Y."/>
            <person name="Chen Z."/>
            <person name="Xu S."/>
            <person name="Zhu R."/>
            <person name="Wang S."/>
            <person name="Zhang T."/>
            <person name="Zhao G."/>
        </authorList>
    </citation>
    <scope>NUCLEOTIDE SEQUENCE [LARGE SCALE GENOMIC DNA]</scope>
    <source>
        <strain evidence="4">cv. Xinhai21</strain>
        <tissue evidence="3">Leaf</tissue>
    </source>
</reference>
<name>A0A2P5XDR4_GOSBA</name>